<dbReference type="EMBL" id="CAJVPT010029038">
    <property type="protein sequence ID" value="CAG8688723.1"/>
    <property type="molecule type" value="Genomic_DNA"/>
</dbReference>
<comment type="caution">
    <text evidence="1">The sequence shown here is derived from an EMBL/GenBank/DDBJ whole genome shotgun (WGS) entry which is preliminary data.</text>
</comment>
<feature type="non-terminal residue" evidence="1">
    <location>
        <position position="1"/>
    </location>
</feature>
<evidence type="ECO:0000313" key="2">
    <source>
        <dbReference type="Proteomes" id="UP000789525"/>
    </source>
</evidence>
<proteinExistence type="predicted"/>
<name>A0ACA9P7L1_9GLOM</name>
<sequence>AYSYEQNQQQYLVPPGTQPTDFTSFQYTAPNTSQPYSQYQAQYSYSAANTQVSATIPTFPPGVTPPQASSFQPNPPGVTPNSSWYSSTLPTSVPYQNPVYTSFDPNAYYQQIGIYPNANTITGTYSQYPPVNAPEASAFTQNVTQSTYPVVPSPDPVATSNNAMKNTIVGDEKFKGTVEVQQTTSGLSNLKVNSSNNSETGTADQKPKPLYRPIKTLSNINKTLPKNNPLESPESDYSAKNQLSSNKQSELVFLQTNSRTFESKEHLLIIKSVYFIIRKQKPANAKEWPISLNDESSETQKREKRAKRFQEHERVNRPRWEPPVKQQDDIDVEKTVVGTCTQLEKSYLRLTAAPDPSTVRPLRILKQTLEFLKAKWVEDQNYTYICDQFKSLRQDLT</sequence>
<feature type="non-terminal residue" evidence="1">
    <location>
        <position position="397"/>
    </location>
</feature>
<reference evidence="1" key="1">
    <citation type="submission" date="2021-06" db="EMBL/GenBank/DDBJ databases">
        <authorList>
            <person name="Kallberg Y."/>
            <person name="Tangrot J."/>
            <person name="Rosling A."/>
        </authorList>
    </citation>
    <scope>NUCLEOTIDE SEQUENCE</scope>
    <source>
        <strain evidence="1">CL356</strain>
    </source>
</reference>
<dbReference type="Proteomes" id="UP000789525">
    <property type="component" value="Unassembled WGS sequence"/>
</dbReference>
<protein>
    <submittedName>
        <fullName evidence="1">9861_t:CDS:1</fullName>
    </submittedName>
</protein>
<gene>
    <name evidence="1" type="ORF">ACOLOM_LOCUS9722</name>
</gene>
<evidence type="ECO:0000313" key="1">
    <source>
        <dbReference type="EMBL" id="CAG8688723.1"/>
    </source>
</evidence>
<organism evidence="1 2">
    <name type="scientific">Acaulospora colombiana</name>
    <dbReference type="NCBI Taxonomy" id="27376"/>
    <lineage>
        <taxon>Eukaryota</taxon>
        <taxon>Fungi</taxon>
        <taxon>Fungi incertae sedis</taxon>
        <taxon>Mucoromycota</taxon>
        <taxon>Glomeromycotina</taxon>
        <taxon>Glomeromycetes</taxon>
        <taxon>Diversisporales</taxon>
        <taxon>Acaulosporaceae</taxon>
        <taxon>Acaulospora</taxon>
    </lineage>
</organism>
<accession>A0ACA9P7L1</accession>
<keyword evidence="2" id="KW-1185">Reference proteome</keyword>